<sequence length="588" mass="64945">MSELLKVAAALRGMSDEKLQKLIIERMISSSQLVDFFDLAEALTKPTSVSAAISGLPLGQAKELRGLCAGVKPNPKIASHLADQMLTSPSPEFAVFPSTLEAFAEFSKKSAVSLSTLTITTLEEIASPPQNDIDRDAGVEVFETMQAITELIFDLEHRFVREVGRKNVGLPDLRRLATHLKKSTDFAKQIYELANLANLITLQGQRWQLSSDSESWLSWTPVQRYKHLVKTWREILGDSSASELSDSVKSLPGIVSLEQQLKLNYPFADSSVSSKISRLAQQAELIGISSAGWLCSWGNLVLNQKFDAASKEAVSFLPAPARKLICQADLTLIAPGPLPTEDEIFIRRFADTEQIGLASTYRLSALSISHGLETGLKVPEIRRLLVDLAEKDLPQPIEYLLNESEARFGRLQVFAEGVDERSIIKSEDRVLLAEILNEIKLKPFALVQLEEGQLASRFEPEVIYFALRELGFVAVRVDSKGKVISPMSVAQPKSSLEQQSSVINDIKRLRAQDEVLGSSPNDDDLQRQIQLAIKNKTTATFTVLSSDKEIDFLLEPIGLANGRLRAKDKKADIERTLPLSSIIRVTLG</sequence>
<reference evidence="3" key="1">
    <citation type="submission" date="2020-05" db="EMBL/GenBank/DDBJ databases">
        <authorList>
            <person name="Chiriac C."/>
            <person name="Salcher M."/>
            <person name="Ghai R."/>
            <person name="Kavagutti S V."/>
        </authorList>
    </citation>
    <scope>NUCLEOTIDE SEQUENCE</scope>
</reference>
<evidence type="ECO:0000313" key="4">
    <source>
        <dbReference type="EMBL" id="CAB4641148.1"/>
    </source>
</evidence>
<dbReference type="EMBL" id="CAEZVO010000047">
    <property type="protein sequence ID" value="CAB4632345.1"/>
    <property type="molecule type" value="Genomic_DNA"/>
</dbReference>
<accession>A0A6J6J6V9</accession>
<dbReference type="EMBL" id="CAEZWA010000041">
    <property type="protein sequence ID" value="CAB4641148.1"/>
    <property type="molecule type" value="Genomic_DNA"/>
</dbReference>
<organism evidence="3">
    <name type="scientific">freshwater metagenome</name>
    <dbReference type="NCBI Taxonomy" id="449393"/>
    <lineage>
        <taxon>unclassified sequences</taxon>
        <taxon>metagenomes</taxon>
        <taxon>ecological metagenomes</taxon>
    </lineage>
</organism>
<evidence type="ECO:0000313" key="2">
    <source>
        <dbReference type="EMBL" id="CAB4550067.1"/>
    </source>
</evidence>
<evidence type="ECO:0000313" key="3">
    <source>
        <dbReference type="EMBL" id="CAB4632345.1"/>
    </source>
</evidence>
<protein>
    <submittedName>
        <fullName evidence="3">Unannotated protein</fullName>
    </submittedName>
</protein>
<name>A0A6J6J6V9_9ZZZZ</name>
<evidence type="ECO:0000259" key="1">
    <source>
        <dbReference type="Pfam" id="PF13625"/>
    </source>
</evidence>
<proteinExistence type="predicted"/>
<dbReference type="InterPro" id="IPR032830">
    <property type="entry name" value="XPB/Ssl2_N"/>
</dbReference>
<dbReference type="AlphaFoldDB" id="A0A6J6J6V9"/>
<dbReference type="EMBL" id="CAEZSZ010000012">
    <property type="protein sequence ID" value="CAB4550067.1"/>
    <property type="molecule type" value="Genomic_DNA"/>
</dbReference>
<gene>
    <name evidence="2" type="ORF">UFOPK1561_00213</name>
    <name evidence="3" type="ORF">UFOPK2044_00459</name>
    <name evidence="4" type="ORF">UFOPK2165_00337</name>
</gene>
<dbReference type="Pfam" id="PF13625">
    <property type="entry name" value="Helicase_C_3"/>
    <property type="match status" value="1"/>
</dbReference>
<feature type="domain" description="Helicase XPB/Ssl2 N-terminal" evidence="1">
    <location>
        <begin position="324"/>
        <end position="449"/>
    </location>
</feature>